<evidence type="ECO:0000313" key="1">
    <source>
        <dbReference type="EMBL" id="CEK77433.1"/>
    </source>
</evidence>
<gene>
    <name evidence="1" type="primary">ORF104611</name>
</gene>
<accession>A0A0B7A9N7</accession>
<sequence length="79" mass="9101">MFSFCSHHAQTIGYILNPSSSWSSSSPLYQNASFHQGLPLPTRRILERHTNTYRQTQTLLTHQITIAMSYSQFLTRELA</sequence>
<name>A0A0B7A9N7_9EUPU</name>
<organism evidence="1">
    <name type="scientific">Arion vulgaris</name>
    <dbReference type="NCBI Taxonomy" id="1028688"/>
    <lineage>
        <taxon>Eukaryota</taxon>
        <taxon>Metazoa</taxon>
        <taxon>Spiralia</taxon>
        <taxon>Lophotrochozoa</taxon>
        <taxon>Mollusca</taxon>
        <taxon>Gastropoda</taxon>
        <taxon>Heterobranchia</taxon>
        <taxon>Euthyneura</taxon>
        <taxon>Panpulmonata</taxon>
        <taxon>Eupulmonata</taxon>
        <taxon>Stylommatophora</taxon>
        <taxon>Helicina</taxon>
        <taxon>Arionoidea</taxon>
        <taxon>Arionidae</taxon>
        <taxon>Arion</taxon>
    </lineage>
</organism>
<feature type="non-terminal residue" evidence="1">
    <location>
        <position position="79"/>
    </location>
</feature>
<dbReference type="AlphaFoldDB" id="A0A0B7A9N7"/>
<dbReference type="EMBL" id="HACG01030568">
    <property type="protein sequence ID" value="CEK77433.1"/>
    <property type="molecule type" value="Transcribed_RNA"/>
</dbReference>
<protein>
    <submittedName>
        <fullName evidence="1">Uncharacterized protein</fullName>
    </submittedName>
</protein>
<proteinExistence type="predicted"/>
<reference evidence="1" key="1">
    <citation type="submission" date="2014-12" db="EMBL/GenBank/DDBJ databases">
        <title>Insight into the proteome of Arion vulgaris.</title>
        <authorList>
            <person name="Aradska J."/>
            <person name="Bulat T."/>
            <person name="Smidak R."/>
            <person name="Sarate P."/>
            <person name="Gangsoo J."/>
            <person name="Sialana F."/>
            <person name="Bilban M."/>
            <person name="Lubec G."/>
        </authorList>
    </citation>
    <scope>NUCLEOTIDE SEQUENCE</scope>
    <source>
        <tissue evidence="1">Skin</tissue>
    </source>
</reference>